<reference evidence="4" key="1">
    <citation type="submission" date="2014-01" db="EMBL/GenBank/DDBJ databases">
        <title>The Genome Sequence of Anopheles farauti FAR1 (V2).</title>
        <authorList>
            <consortium name="The Broad Institute Genomics Platform"/>
            <person name="Neafsey D.E."/>
            <person name="Besansky N."/>
            <person name="Howell P."/>
            <person name="Walton C."/>
            <person name="Young S.K."/>
            <person name="Zeng Q."/>
            <person name="Gargeya S."/>
            <person name="Fitzgerald M."/>
            <person name="Haas B."/>
            <person name="Abouelleil A."/>
            <person name="Allen A.W."/>
            <person name="Alvarado L."/>
            <person name="Arachchi H.M."/>
            <person name="Berlin A.M."/>
            <person name="Chapman S.B."/>
            <person name="Gainer-Dewar J."/>
            <person name="Goldberg J."/>
            <person name="Griggs A."/>
            <person name="Gujja S."/>
            <person name="Hansen M."/>
            <person name="Howarth C."/>
            <person name="Imamovic A."/>
            <person name="Ireland A."/>
            <person name="Larimer J."/>
            <person name="McCowan C."/>
            <person name="Murphy C."/>
            <person name="Pearson M."/>
            <person name="Poon T.W."/>
            <person name="Priest M."/>
            <person name="Roberts A."/>
            <person name="Saif S."/>
            <person name="Shea T."/>
            <person name="Sisk P."/>
            <person name="Sykes S."/>
            <person name="Wortman J."/>
            <person name="Nusbaum C."/>
            <person name="Birren B."/>
        </authorList>
    </citation>
    <scope>NUCLEOTIDE SEQUENCE [LARGE SCALE GENOMIC DNA]</scope>
    <source>
        <strain evidence="4">FAR1</strain>
    </source>
</reference>
<feature type="region of interest" description="Disordered" evidence="2">
    <location>
        <begin position="446"/>
        <end position="775"/>
    </location>
</feature>
<feature type="region of interest" description="Disordered" evidence="2">
    <location>
        <begin position="1"/>
        <end position="106"/>
    </location>
</feature>
<dbReference type="EMBL" id="AXCN02001481">
    <property type="status" value="NOT_ANNOTATED_CDS"/>
    <property type="molecule type" value="Genomic_DNA"/>
</dbReference>
<feature type="coiled-coil region" evidence="1">
    <location>
        <begin position="226"/>
        <end position="253"/>
    </location>
</feature>
<dbReference type="Proteomes" id="UP000075886">
    <property type="component" value="Unassembled WGS sequence"/>
</dbReference>
<dbReference type="AlphaFoldDB" id="A0A182R0R5"/>
<reference evidence="3" key="2">
    <citation type="submission" date="2020-05" db="UniProtKB">
        <authorList>
            <consortium name="EnsemblMetazoa"/>
        </authorList>
    </citation>
    <scope>IDENTIFICATION</scope>
    <source>
        <strain evidence="3">FAR1</strain>
    </source>
</reference>
<proteinExistence type="predicted"/>
<evidence type="ECO:0000313" key="3">
    <source>
        <dbReference type="EnsemblMetazoa" id="AFAF020696-PA"/>
    </source>
</evidence>
<evidence type="ECO:0000256" key="2">
    <source>
        <dbReference type="SAM" id="MobiDB-lite"/>
    </source>
</evidence>
<feature type="compositionally biased region" description="Basic and acidic residues" evidence="2">
    <location>
        <begin position="626"/>
        <end position="636"/>
    </location>
</feature>
<organism evidence="3 4">
    <name type="scientific">Anopheles farauti</name>
    <dbReference type="NCBI Taxonomy" id="69004"/>
    <lineage>
        <taxon>Eukaryota</taxon>
        <taxon>Metazoa</taxon>
        <taxon>Ecdysozoa</taxon>
        <taxon>Arthropoda</taxon>
        <taxon>Hexapoda</taxon>
        <taxon>Insecta</taxon>
        <taxon>Pterygota</taxon>
        <taxon>Neoptera</taxon>
        <taxon>Endopterygota</taxon>
        <taxon>Diptera</taxon>
        <taxon>Nematocera</taxon>
        <taxon>Culicoidea</taxon>
        <taxon>Culicidae</taxon>
        <taxon>Anophelinae</taxon>
        <taxon>Anopheles</taxon>
    </lineage>
</organism>
<dbReference type="EnsemblMetazoa" id="AFAF020696-RA">
    <property type="protein sequence ID" value="AFAF020696-PA"/>
    <property type="gene ID" value="AFAF020696"/>
</dbReference>
<feature type="region of interest" description="Disordered" evidence="2">
    <location>
        <begin position="143"/>
        <end position="173"/>
    </location>
</feature>
<feature type="compositionally biased region" description="Basic and acidic residues" evidence="2">
    <location>
        <begin position="652"/>
        <end position="661"/>
    </location>
</feature>
<feature type="compositionally biased region" description="Basic and acidic residues" evidence="2">
    <location>
        <begin position="151"/>
        <end position="165"/>
    </location>
</feature>
<keyword evidence="1" id="KW-0175">Coiled coil</keyword>
<accession>A0A182R0R5</accession>
<feature type="compositionally biased region" description="Basic and acidic residues" evidence="2">
    <location>
        <begin position="593"/>
        <end position="610"/>
    </location>
</feature>
<protein>
    <submittedName>
        <fullName evidence="3">Uncharacterized protein</fullName>
    </submittedName>
</protein>
<feature type="compositionally biased region" description="Basic and acidic residues" evidence="2">
    <location>
        <begin position="723"/>
        <end position="753"/>
    </location>
</feature>
<feature type="compositionally biased region" description="Basic and acidic residues" evidence="2">
    <location>
        <begin position="452"/>
        <end position="474"/>
    </location>
</feature>
<feature type="compositionally biased region" description="Basic and acidic residues" evidence="2">
    <location>
        <begin position="493"/>
        <end position="585"/>
    </location>
</feature>
<evidence type="ECO:0000313" key="4">
    <source>
        <dbReference type="Proteomes" id="UP000075886"/>
    </source>
</evidence>
<keyword evidence="4" id="KW-1185">Reference proteome</keyword>
<sequence>MEEPDRGAAAKIEAVVDDSSDKLTASLSSEGSDSWTLLGKGNGDPLNKEPSGVQEIVKEDEPQAEEESNETKEKSQSVGKQRHDSHRSTDSQLDESSDGISVISESDAVNYDKLPVEEDSNDERGYRVRFRRNIDLHLPNYVPLTPPFTPDEVKSAKEEPAESKRQLQVQQNRNDSIEPVNSVVEHTPPASVSSASWILFGLLATAMAAVILGNSMRLQHRVDEVNFEHEKRISELELENNILKNEMNKLRHLYTRSELDEQVQRAEFEWMDVLRQEAMTEPVDEGIPEPIPEVEPVAEAAPPLQPTVRKVPPQDGGVKRKVVWSGDEEEPMLIVDKDYVLPAFCYNQDKAVQDDLFSEYSAKYCDVKKRKIEAKQRKSEFQQKKQPKQENYNKFIHSKAAGNEQQGPIEPGKLASPFNIDYKKAFDAIKAEGSVIVEALGSILDLSPEPEETVRAKIDEVIPPDSDVRPEQFKPVDNPASDHFANVQNGEPEAQRQENRRHDDHRPAGKHERYEKDEYRSSEGKEHNKRKDDSYRAADDKGRKQKKGREGSGEGKERQQGYRERDSYEHKKYEAGHGYDGDRHHEKNHNRNKHNDRQNSENYKRKSHHDDDDDDDEDDHYRKKFDHHEKSKDYDHKHHRNQRNTKQWKQGSGERPKHVQASDEDTSYLNQYKREEGKRGKQHGSGDHHKQHKQDGYKHGDWNEKRSKGRDEYRQGSGKHRDRGSGEGHWQERMKHGRQEARDEQRKQMDHESNWYLERGNQREEERLFPQQPAN</sequence>
<feature type="compositionally biased region" description="Polar residues" evidence="2">
    <location>
        <begin position="22"/>
        <end position="35"/>
    </location>
</feature>
<feature type="compositionally biased region" description="Basic and acidic residues" evidence="2">
    <location>
        <begin position="672"/>
        <end position="714"/>
    </location>
</feature>
<name>A0A182R0R5_9DIPT</name>
<evidence type="ECO:0000256" key="1">
    <source>
        <dbReference type="SAM" id="Coils"/>
    </source>
</evidence>
<dbReference type="VEuPathDB" id="VectorBase:AFAF020696"/>